<dbReference type="Proteomes" id="UP001524473">
    <property type="component" value="Unassembled WGS sequence"/>
</dbReference>
<name>A0ABT1RX87_9FIRM</name>
<evidence type="ECO:0000313" key="2">
    <source>
        <dbReference type="EMBL" id="MCQ4839269.1"/>
    </source>
</evidence>
<dbReference type="GeneID" id="90531062"/>
<evidence type="ECO:0000256" key="1">
    <source>
        <dbReference type="ARBA" id="ARBA00023121"/>
    </source>
</evidence>
<keyword evidence="1" id="KW-0446">Lipid-binding</keyword>
<dbReference type="NCBIfam" id="TIGR00762">
    <property type="entry name" value="DegV"/>
    <property type="match status" value="1"/>
</dbReference>
<dbReference type="Pfam" id="PF02645">
    <property type="entry name" value="DegV"/>
    <property type="match status" value="1"/>
</dbReference>
<organism evidence="2 3">
    <name type="scientific">Neglectibacter timonensis</name>
    <dbReference type="NCBI Taxonomy" id="1776382"/>
    <lineage>
        <taxon>Bacteria</taxon>
        <taxon>Bacillati</taxon>
        <taxon>Bacillota</taxon>
        <taxon>Clostridia</taxon>
        <taxon>Eubacteriales</taxon>
        <taxon>Oscillospiraceae</taxon>
        <taxon>Neglectibacter</taxon>
    </lineage>
</organism>
<dbReference type="InterPro" id="IPR043168">
    <property type="entry name" value="DegV_C"/>
</dbReference>
<dbReference type="PROSITE" id="PS51482">
    <property type="entry name" value="DEGV"/>
    <property type="match status" value="1"/>
</dbReference>
<dbReference type="SUPFAM" id="SSF82549">
    <property type="entry name" value="DAK1/DegV-like"/>
    <property type="match status" value="1"/>
</dbReference>
<reference evidence="2 3" key="1">
    <citation type="submission" date="2022-06" db="EMBL/GenBank/DDBJ databases">
        <title>Isolation of gut microbiota from human fecal samples.</title>
        <authorList>
            <person name="Pamer E.G."/>
            <person name="Barat B."/>
            <person name="Waligurski E."/>
            <person name="Medina S."/>
            <person name="Paddock L."/>
            <person name="Mostad J."/>
        </authorList>
    </citation>
    <scope>NUCLEOTIDE SEQUENCE [LARGE SCALE GENOMIC DNA]</scope>
    <source>
        <strain evidence="2 3">DFI.9.73</strain>
    </source>
</reference>
<dbReference type="InterPro" id="IPR003797">
    <property type="entry name" value="DegV"/>
</dbReference>
<sequence length="279" mass="30338">MRIVTDSAADFEPEELVRLGVESVSLGVSFGETFYRENETLTKAQFYTQLQEHREFPQTSQPSPQEFRRVFGQAQEMGEETLGVFLSSGLSGTFQGAELAKSDLEYQGCCLVDSLTASAGQRILVEHAAALRECGKSAVEIAAALEQLKGRVVLYACLDTLKYLQKGGRISTAAAVIGAVAGVKPILTVTREGKPEIVSKALGMRRAVAYLRKQLREKRPDGSFPVYLMYTHVRENALLLQRAVEEEGILVPDGALLDVGAVIGSHIGPNACGLVYVRE</sequence>
<dbReference type="RefSeq" id="WP_082941995.1">
    <property type="nucleotide sequence ID" value="NZ_CABKVV010000009.1"/>
</dbReference>
<dbReference type="EMBL" id="JANFZH010000008">
    <property type="protein sequence ID" value="MCQ4839269.1"/>
    <property type="molecule type" value="Genomic_DNA"/>
</dbReference>
<dbReference type="PANTHER" id="PTHR33434:SF2">
    <property type="entry name" value="FATTY ACID-BINDING PROTEIN TM_1468"/>
    <property type="match status" value="1"/>
</dbReference>
<evidence type="ECO:0000313" key="3">
    <source>
        <dbReference type="Proteomes" id="UP001524473"/>
    </source>
</evidence>
<dbReference type="PANTHER" id="PTHR33434">
    <property type="entry name" value="DEGV DOMAIN-CONTAINING PROTEIN DR_1986-RELATED"/>
    <property type="match status" value="1"/>
</dbReference>
<protein>
    <submittedName>
        <fullName evidence="2">DegV family protein</fullName>
    </submittedName>
</protein>
<proteinExistence type="predicted"/>
<keyword evidence="3" id="KW-1185">Reference proteome</keyword>
<dbReference type="Gene3D" id="3.30.1180.10">
    <property type="match status" value="1"/>
</dbReference>
<dbReference type="Gene3D" id="3.40.50.10170">
    <property type="match status" value="1"/>
</dbReference>
<comment type="caution">
    <text evidence="2">The sequence shown here is derived from an EMBL/GenBank/DDBJ whole genome shotgun (WGS) entry which is preliminary data.</text>
</comment>
<accession>A0ABT1RX87</accession>
<gene>
    <name evidence="2" type="ORF">NE695_04990</name>
</gene>
<dbReference type="InterPro" id="IPR050270">
    <property type="entry name" value="DegV_domain_contain"/>
</dbReference>